<accession>A0A2Z6LRF9</accession>
<dbReference type="EMBL" id="DF973197">
    <property type="protein sequence ID" value="GAU19346.1"/>
    <property type="molecule type" value="Genomic_DNA"/>
</dbReference>
<dbReference type="Proteomes" id="UP000242715">
    <property type="component" value="Unassembled WGS sequence"/>
</dbReference>
<gene>
    <name evidence="1" type="ORF">TSUD_336330</name>
</gene>
<name>A0A2Z6LRF9_TRISU</name>
<reference evidence="2" key="1">
    <citation type="journal article" date="2017" name="Front. Plant Sci.">
        <title>Climate Clever Clovers: New Paradigm to Reduce the Environmental Footprint of Ruminants by Breeding Low Methanogenic Forages Utilizing Haplotype Variation.</title>
        <authorList>
            <person name="Kaur P."/>
            <person name="Appels R."/>
            <person name="Bayer P.E."/>
            <person name="Keeble-Gagnere G."/>
            <person name="Wang J."/>
            <person name="Hirakawa H."/>
            <person name="Shirasawa K."/>
            <person name="Vercoe P."/>
            <person name="Stefanova K."/>
            <person name="Durmic Z."/>
            <person name="Nichols P."/>
            <person name="Revell C."/>
            <person name="Isobe S.N."/>
            <person name="Edwards D."/>
            <person name="Erskine W."/>
        </authorList>
    </citation>
    <scope>NUCLEOTIDE SEQUENCE [LARGE SCALE GENOMIC DNA]</scope>
    <source>
        <strain evidence="2">cv. Daliak</strain>
    </source>
</reference>
<organism evidence="1 2">
    <name type="scientific">Trifolium subterraneum</name>
    <name type="common">Subterranean clover</name>
    <dbReference type="NCBI Taxonomy" id="3900"/>
    <lineage>
        <taxon>Eukaryota</taxon>
        <taxon>Viridiplantae</taxon>
        <taxon>Streptophyta</taxon>
        <taxon>Embryophyta</taxon>
        <taxon>Tracheophyta</taxon>
        <taxon>Spermatophyta</taxon>
        <taxon>Magnoliopsida</taxon>
        <taxon>eudicotyledons</taxon>
        <taxon>Gunneridae</taxon>
        <taxon>Pentapetalae</taxon>
        <taxon>rosids</taxon>
        <taxon>fabids</taxon>
        <taxon>Fabales</taxon>
        <taxon>Fabaceae</taxon>
        <taxon>Papilionoideae</taxon>
        <taxon>50 kb inversion clade</taxon>
        <taxon>NPAAA clade</taxon>
        <taxon>Hologalegina</taxon>
        <taxon>IRL clade</taxon>
        <taxon>Trifolieae</taxon>
        <taxon>Trifolium</taxon>
    </lineage>
</organism>
<evidence type="ECO:0000313" key="1">
    <source>
        <dbReference type="EMBL" id="GAU19346.1"/>
    </source>
</evidence>
<protein>
    <submittedName>
        <fullName evidence="1">Uncharacterized protein</fullName>
    </submittedName>
</protein>
<evidence type="ECO:0000313" key="2">
    <source>
        <dbReference type="Proteomes" id="UP000242715"/>
    </source>
</evidence>
<dbReference type="AlphaFoldDB" id="A0A2Z6LRF9"/>
<keyword evidence="2" id="KW-1185">Reference proteome</keyword>
<sequence>MAQLTPEVVSTPSTYDMPYFKSHNDLKRLFLCNSNNNRWVHEEEWVRITTGSVKKKKKVLS</sequence>
<proteinExistence type="predicted"/>